<feature type="compositionally biased region" description="Polar residues" evidence="1">
    <location>
        <begin position="103"/>
        <end position="114"/>
    </location>
</feature>
<dbReference type="OrthoDB" id="1679603at2759"/>
<proteinExistence type="predicted"/>
<keyword evidence="3" id="KW-1185">Reference proteome</keyword>
<evidence type="ECO:0000313" key="3">
    <source>
        <dbReference type="Proteomes" id="UP000237000"/>
    </source>
</evidence>
<gene>
    <name evidence="2" type="ORF">TorRG33x02_352900</name>
</gene>
<name>A0A2P5ADM2_TREOI</name>
<feature type="compositionally biased region" description="Acidic residues" evidence="1">
    <location>
        <begin position="130"/>
        <end position="145"/>
    </location>
</feature>
<protein>
    <submittedName>
        <fullName evidence="2">Uncharacterized protein</fullName>
    </submittedName>
</protein>
<dbReference type="AlphaFoldDB" id="A0A2P5ADM2"/>
<feature type="region of interest" description="Disordered" evidence="1">
    <location>
        <begin position="96"/>
        <end position="167"/>
    </location>
</feature>
<feature type="compositionally biased region" description="Basic and acidic residues" evidence="1">
    <location>
        <begin position="146"/>
        <end position="167"/>
    </location>
</feature>
<reference evidence="3" key="1">
    <citation type="submission" date="2016-06" db="EMBL/GenBank/DDBJ databases">
        <title>Parallel loss of symbiosis genes in relatives of nitrogen-fixing non-legume Parasponia.</title>
        <authorList>
            <person name="Van Velzen R."/>
            <person name="Holmer R."/>
            <person name="Bu F."/>
            <person name="Rutten L."/>
            <person name="Van Zeijl A."/>
            <person name="Liu W."/>
            <person name="Santuari L."/>
            <person name="Cao Q."/>
            <person name="Sharma T."/>
            <person name="Shen D."/>
            <person name="Roswanjaya Y."/>
            <person name="Wardhani T."/>
            <person name="Kalhor M.S."/>
            <person name="Jansen J."/>
            <person name="Van den Hoogen J."/>
            <person name="Gungor B."/>
            <person name="Hartog M."/>
            <person name="Hontelez J."/>
            <person name="Verver J."/>
            <person name="Yang W.-C."/>
            <person name="Schijlen E."/>
            <person name="Repin R."/>
            <person name="Schilthuizen M."/>
            <person name="Schranz E."/>
            <person name="Heidstra R."/>
            <person name="Miyata K."/>
            <person name="Fedorova E."/>
            <person name="Kohlen W."/>
            <person name="Bisseling T."/>
            <person name="Smit S."/>
            <person name="Geurts R."/>
        </authorList>
    </citation>
    <scope>NUCLEOTIDE SEQUENCE [LARGE SCALE GENOMIC DNA]</scope>
    <source>
        <strain evidence="3">cv. RG33-2</strain>
    </source>
</reference>
<dbReference type="InParanoid" id="A0A2P5ADM2"/>
<dbReference type="EMBL" id="JXTC01000923">
    <property type="protein sequence ID" value="PON34638.1"/>
    <property type="molecule type" value="Genomic_DNA"/>
</dbReference>
<feature type="region of interest" description="Disordered" evidence="1">
    <location>
        <begin position="1"/>
        <end position="55"/>
    </location>
</feature>
<evidence type="ECO:0000256" key="1">
    <source>
        <dbReference type="SAM" id="MobiDB-lite"/>
    </source>
</evidence>
<dbReference type="Proteomes" id="UP000237000">
    <property type="component" value="Unassembled WGS sequence"/>
</dbReference>
<feature type="compositionally biased region" description="Polar residues" evidence="1">
    <location>
        <begin position="45"/>
        <end position="55"/>
    </location>
</feature>
<feature type="compositionally biased region" description="Polar residues" evidence="1">
    <location>
        <begin position="7"/>
        <end position="20"/>
    </location>
</feature>
<accession>A0A2P5ADM2</accession>
<comment type="caution">
    <text evidence="2">The sequence shown here is derived from an EMBL/GenBank/DDBJ whole genome shotgun (WGS) entry which is preliminary data.</text>
</comment>
<organism evidence="2 3">
    <name type="scientific">Trema orientale</name>
    <name type="common">Charcoal tree</name>
    <name type="synonym">Celtis orientalis</name>
    <dbReference type="NCBI Taxonomy" id="63057"/>
    <lineage>
        <taxon>Eukaryota</taxon>
        <taxon>Viridiplantae</taxon>
        <taxon>Streptophyta</taxon>
        <taxon>Embryophyta</taxon>
        <taxon>Tracheophyta</taxon>
        <taxon>Spermatophyta</taxon>
        <taxon>Magnoliopsida</taxon>
        <taxon>eudicotyledons</taxon>
        <taxon>Gunneridae</taxon>
        <taxon>Pentapetalae</taxon>
        <taxon>rosids</taxon>
        <taxon>fabids</taxon>
        <taxon>Rosales</taxon>
        <taxon>Cannabaceae</taxon>
        <taxon>Trema</taxon>
    </lineage>
</organism>
<sequence>MDGGARSSKSNPQSHMSSTRGVRGPMDRFIVSLDDDDEDVRNKASPIQRNSKEMWNQNEEEALLVNELSSDDEWLVGEYDGEDLSRTVDEDLNFDVFGEGDQSRGSQKKSTPETSKAAGKRKKLVTNVNVDEEEWEDLDSDDEGDDRAIRYDDSSEDPLSHDDLEDD</sequence>
<evidence type="ECO:0000313" key="2">
    <source>
        <dbReference type="EMBL" id="PON34638.1"/>
    </source>
</evidence>